<feature type="compositionally biased region" description="Basic residues" evidence="2">
    <location>
        <begin position="1947"/>
        <end position="1960"/>
    </location>
</feature>
<dbReference type="Gene3D" id="3.40.50.11500">
    <property type="match status" value="1"/>
</dbReference>
<protein>
    <submittedName>
        <fullName evidence="4">MORN repeat protein</fullName>
    </submittedName>
</protein>
<feature type="compositionally biased region" description="Acidic residues" evidence="2">
    <location>
        <begin position="1284"/>
        <end position="1321"/>
    </location>
</feature>
<feature type="compositionally biased region" description="Polar residues" evidence="2">
    <location>
        <begin position="586"/>
        <end position="598"/>
    </location>
</feature>
<evidence type="ECO:0000313" key="4">
    <source>
        <dbReference type="EMBL" id="EDO06835.1"/>
    </source>
</evidence>
<gene>
    <name evidence="4" type="ORF">BBOV_IV004740</name>
</gene>
<dbReference type="eggNOG" id="KOG0229">
    <property type="taxonomic scope" value="Eukaryota"/>
</dbReference>
<dbReference type="RefSeq" id="XP_001610403.1">
    <property type="nucleotide sequence ID" value="XM_001610353.1"/>
</dbReference>
<dbReference type="PANTHER" id="PTHR43215:SF14">
    <property type="entry name" value="RADIAL SPOKE HEAD 1 HOMOLOG"/>
    <property type="match status" value="1"/>
</dbReference>
<feature type="compositionally biased region" description="Pro residues" evidence="2">
    <location>
        <begin position="1931"/>
        <end position="1942"/>
    </location>
</feature>
<dbReference type="InterPro" id="IPR003409">
    <property type="entry name" value="MORN"/>
</dbReference>
<feature type="compositionally biased region" description="Basic and acidic residues" evidence="2">
    <location>
        <begin position="1551"/>
        <end position="1567"/>
    </location>
</feature>
<feature type="compositionally biased region" description="Polar residues" evidence="2">
    <location>
        <begin position="1700"/>
        <end position="1717"/>
    </location>
</feature>
<feature type="region of interest" description="Disordered" evidence="2">
    <location>
        <begin position="1924"/>
        <end position="1960"/>
    </location>
</feature>
<comment type="caution">
    <text evidence="4">The sequence shown here is derived from an EMBL/GenBank/DDBJ whole genome shotgun (WGS) entry which is preliminary data.</text>
</comment>
<feature type="compositionally biased region" description="Basic and acidic residues" evidence="2">
    <location>
        <begin position="1462"/>
        <end position="1487"/>
    </location>
</feature>
<dbReference type="SUPFAM" id="SSF82185">
    <property type="entry name" value="Histone H3 K4-specific methyltransferase SET7/9 N-terminal domain"/>
    <property type="match status" value="3"/>
</dbReference>
<dbReference type="SMART" id="SM00698">
    <property type="entry name" value="MORN"/>
    <property type="match status" value="8"/>
</dbReference>
<dbReference type="InParanoid" id="A7AQL6"/>
<dbReference type="InterPro" id="IPR043153">
    <property type="entry name" value="DENN_C"/>
</dbReference>
<reference evidence="5" key="2">
    <citation type="journal article" date="2020" name="Data Brief">
        <title>Transcriptome dataset of Babesia bovis life stages within vertebrate and invertebrate hosts.</title>
        <authorList>
            <person name="Ueti M.W."/>
            <person name="Johnson W.C."/>
            <person name="Kappmeyer L.S."/>
            <person name="Herndon D.R."/>
            <person name="Mousel M.R."/>
            <person name="Reif K.E."/>
            <person name="Taus N.S."/>
            <person name="Ifeonu O.O."/>
            <person name="Silva J.C."/>
            <person name="Suarez C.E."/>
            <person name="Brayton K.A."/>
        </authorList>
    </citation>
    <scope>NUCLEOTIDE SEQUENCE [LARGE SCALE GENOMIC DNA]</scope>
</reference>
<feature type="compositionally biased region" description="Acidic residues" evidence="2">
    <location>
        <begin position="1037"/>
        <end position="1204"/>
    </location>
</feature>
<dbReference type="GeneID" id="5478637"/>
<feature type="compositionally biased region" description="Acidic residues" evidence="2">
    <location>
        <begin position="1590"/>
        <end position="1602"/>
    </location>
</feature>
<reference evidence="5" key="3">
    <citation type="journal article" date="2021" name="Int. J. Parasitol.">
        <title>Comparative analysis of gene expression between Babesia bovis blood stages and kinetes allowed by improved genome annotation.</title>
        <authorList>
            <person name="Ueti M.W."/>
            <person name="Johnson W.C."/>
            <person name="Kappmeyer L.S."/>
            <person name="Herndon D.R."/>
            <person name="Mousel M.R."/>
            <person name="Reif K.E."/>
            <person name="Taus N.S."/>
            <person name="Ifeonu O.O."/>
            <person name="Silva J.C."/>
            <person name="Suarez C.E."/>
            <person name="Brayton K.A."/>
        </authorList>
    </citation>
    <scope>NUCLEOTIDE SEQUENCE [LARGE SCALE GENOMIC DNA]</scope>
</reference>
<accession>A7AQL6</accession>
<dbReference type="InterPro" id="IPR018307">
    <property type="entry name" value="ABL9/DENND6_dom"/>
</dbReference>
<feature type="compositionally biased region" description="Basic and acidic residues" evidence="2">
    <location>
        <begin position="894"/>
        <end position="904"/>
    </location>
</feature>
<feature type="compositionally biased region" description="Basic residues" evidence="2">
    <location>
        <begin position="863"/>
        <end position="877"/>
    </location>
</feature>
<dbReference type="KEGG" id="bbo:BBOV_IV004740"/>
<organism evidence="4 5">
    <name type="scientific">Babesia bovis</name>
    <dbReference type="NCBI Taxonomy" id="5865"/>
    <lineage>
        <taxon>Eukaryota</taxon>
        <taxon>Sar</taxon>
        <taxon>Alveolata</taxon>
        <taxon>Apicomplexa</taxon>
        <taxon>Aconoidasida</taxon>
        <taxon>Piroplasmida</taxon>
        <taxon>Babesiidae</taxon>
        <taxon>Babesia</taxon>
    </lineage>
</organism>
<feature type="region of interest" description="Disordered" evidence="2">
    <location>
        <begin position="1"/>
        <end position="42"/>
    </location>
</feature>
<dbReference type="Gene3D" id="2.20.110.10">
    <property type="entry name" value="Histone H3 K4-specific methyltransferase SET7/9 N-terminal domain"/>
    <property type="match status" value="4"/>
</dbReference>
<feature type="compositionally biased region" description="Acidic residues" evidence="2">
    <location>
        <begin position="1254"/>
        <end position="1276"/>
    </location>
</feature>
<evidence type="ECO:0000259" key="3">
    <source>
        <dbReference type="Pfam" id="PF09794"/>
    </source>
</evidence>
<feature type="compositionally biased region" description="Basic and acidic residues" evidence="2">
    <location>
        <begin position="1497"/>
        <end position="1512"/>
    </location>
</feature>
<feature type="region of interest" description="Disordered" evidence="2">
    <location>
        <begin position="1865"/>
        <end position="1892"/>
    </location>
</feature>
<feature type="compositionally biased region" description="Basic and acidic residues" evidence="2">
    <location>
        <begin position="1228"/>
        <end position="1253"/>
    </location>
</feature>
<feature type="compositionally biased region" description="Basic and acidic residues" evidence="2">
    <location>
        <begin position="1355"/>
        <end position="1389"/>
    </location>
</feature>
<dbReference type="PANTHER" id="PTHR43215">
    <property type="entry name" value="RADIAL SPOKE HEAD 1 HOMOLOG"/>
    <property type="match status" value="1"/>
</dbReference>
<feature type="compositionally biased region" description="Acidic residues" evidence="2">
    <location>
        <begin position="909"/>
        <end position="952"/>
    </location>
</feature>
<sequence length="2404" mass="268598">MSDPVDIDANDPMDVGQGEEELPPLQEASAIEIGPHDDSGLVENEHSVDAADINPADPLFPDPLDRSNSEALFTFDPMVPLLSKETADKMALYVTESHGPPIVGATIVRCEDNVVNVDFTYPSSLLHFQQPLDTTELHVNDANNWTSKGKTAIHELESSFYLVPRLALGAMKDSSLVDFVYFTLPTPSGNYLYGISFVAKFETIKTIGLPLNHDSSDGPCSQCRHYPDGEHVVDVPNLPPDASLAYYQGKRRVTSFVAICVITKVPFFCYIGSRLECIAQTYFHQQCFSDHDLLTSFVNHMNSTEIVEGWSYESLYFNLEWYFKPVSLCLSYRALLFTIKCIMLGRKVAVYSQSAARTSTAILSIISMVPGAITLGFNSRSFGSMWHSWRKYAMPLDIFNSKNLIFPYFTKEMVSLLDGVEGYVIGITDHGIMMSLDSTPDFLINLELNNVQLMNITLLDMYHPSLYEAQHFERLMEPDYDTEDEELMKSMVETGGAVYSTISSYLAMTPQTLIDIGGSLKRIMGNTSSNRAEIRCNESALDFLDKMYPGSVPKWLKTRASIKDKKRKNEKKAEDSKDGAEAAPSSPDTDASTSAGTLPSSSPPSQSPMQSTEKPLTILDKFVEMCSDGNCYHYLGYVEHLHIGLPGKERIREIEYAINNRVNPMQEYWLKFLTDVAYVCGEYRLLYHLVMDFKFDYESLSDCSHPVKGTVIKRGDTYLRGELPEAHMGENGIIDFLLNDGCTCGLPDEAIENYEVPTQTIDAEDKPLTISKEMAQKPKKPAKLPKPKDKPTSHIKGVMDRVINHVKKEATLLTKSKTNFKKMKTKKLKSDHLNQFLSFFSGFAYGKPTKSKKPSEKPPKKSAEKKKPKKVPRRKAAEKKPFGTLVKNKPSKRSTTEDTSKPVDAEGYASEDYEYLSDRPEDEDVVSAVSEDDEYCPTEAATDDVESMDEAASDNTYIECESASDDASIYNDIDEDNDDQTSEYQDDYNQEVPDEAEPDASEEEPVPNETYEEAESEREQSEQEASEEEYEEKVPDEAEPDASDEEPVPNETYDEAESEREQSEPEEASEEEYVEEVPDEAEPDASEEEPVPNETYEEAESEREQSEQEASEEEYEEEVPDEAEPDASEEEPVPNETYEEAESEREQSEPEEASEEEYEEEVPDEAEPDASEEEPVPNETYEEAESEREQSEQEASEEEYEEEVTADRSEEAEVHNESSEEEDIQDESDGREPMAEESDGEKSEPEEETKAEPEETYEDQDVAEETYEEQVEPEDTYEAKSELEETYEEQPVAEDTYEDQAEPEDTYEEQPVAEDTYEEQVEPEKSYEDEQEYEPIPQETHEEEDEPEQLDEYESESKVHEDEASLETSKADVEPMQGHEDGYDGREQDGYDDEMKEQHAQEPIVDEWHDAETASQPAVQGDLDTSAYVEDDAERDDQFEDYETSDDDSQEPIESSAAPEYDQDHQPAEQHPGQLDEPHDGESRMEEEPVSQEDTGDDKHASDDEENVHEAEVDGVEEREDAADGRDVDPYIDNEQTPVDDVEYDDFVSPSRHEYPDGEYDSVDRAYNEPLDVTDSATVEPSGEQPASTMEEDVGDIEEYADADDRPVEDTEAPASSSMPVDSEYAGKDAGEDDTVPYVDIDKVETEYVEDDIPRPSSQDDAVSPEDHSADTTESVEPESRPQEDIEATTTLPGEDAGEQLSSETSATQEGESTSQEPVRMDAESVTTAQRAEGDVDGEFVDATESLESSVVEDGQETNKTAVPPLDTAEPGASVPTDDKDVTKREVDYDHDSSAYNSAEEGSDVDEPNILVPLDGQDVMTSKPGDPLPPDGVVATDGKTLSQEVDLTTQDGMQVVDDQLLPKEGDSLVEDGTDAIDGQPISADSIQPDDIVPADKVPKKVRKPKVHRIVIRDIKPDARKRKLKQIKYRKPPPPPPETPAPDVPVVKPRRKSAPIRCHTKRPGDEELSFEVTGNLATRIMELQNNHSIDFLEHWTNSSCAKQFINGHQLATFIDPIYYPSGEAAKQKYPNGDVYIGEMSYMLRNGKGTYITVDGTVYEGDWVRGKRHGKGTLLSSKYGYKYVGSWCEDKRDGHGELTTPHFVYVGSFKNNNFHGNGRLSNTGKDSYEGDFVNGKYHGRGRLTQKDGTIMIGSFENNKMYGLCSVIKPDGRIYVGNLYGDVLDGTGTLIYDKYVTFEGEWSRGIRSGQGIVTIKLSESVSSDAITIEGIWHKDSLDMSDVLIKFPNGYKYTGSACLCTDLSAVMYDAQCEESVSRLIEESFLSFTNRILPHGHGIIKSSNGSTYSGDIFNGMRHGQGIMMFSNGSTYIGGWAYGSVHGTGDMTIPGVSEPLAVEFRYGNLVNGSEYIDNIKECLDEIGSPGFEKEFTLHNLEPISGLLIASPSTV</sequence>
<keyword evidence="5" id="KW-1185">Reference proteome</keyword>
<feature type="compositionally biased region" description="Acidic residues" evidence="2">
    <location>
        <begin position="1"/>
        <end position="22"/>
    </location>
</feature>
<feature type="region of interest" description="Disordered" evidence="2">
    <location>
        <begin position="847"/>
        <end position="1836"/>
    </location>
</feature>
<dbReference type="EMBL" id="AAXT01000002">
    <property type="protein sequence ID" value="EDO06835.1"/>
    <property type="molecule type" value="Genomic_DNA"/>
</dbReference>
<dbReference type="STRING" id="5865.A7AQL6"/>
<evidence type="ECO:0000256" key="1">
    <source>
        <dbReference type="ARBA" id="ARBA00022737"/>
    </source>
</evidence>
<feature type="compositionally biased region" description="Basic and acidic residues" evidence="2">
    <location>
        <begin position="1777"/>
        <end position="1793"/>
    </location>
</feature>
<dbReference type="Pfam" id="PF02493">
    <property type="entry name" value="MORN"/>
    <property type="match status" value="7"/>
</dbReference>
<feature type="region of interest" description="Disordered" evidence="2">
    <location>
        <begin position="563"/>
        <end position="613"/>
    </location>
</feature>
<feature type="compositionally biased region" description="Basic and acidic residues" evidence="2">
    <location>
        <begin position="786"/>
        <end position="796"/>
    </location>
</feature>
<feature type="compositionally biased region" description="Basic and acidic residues" evidence="2">
    <location>
        <begin position="1396"/>
        <end position="1412"/>
    </location>
</feature>
<proteinExistence type="predicted"/>
<name>A7AQL6_BABBO</name>
<feature type="compositionally biased region" description="Acidic residues" evidence="2">
    <location>
        <begin position="1341"/>
        <end position="1354"/>
    </location>
</feature>
<dbReference type="VEuPathDB" id="PiroplasmaDB:BBOV_IV004740"/>
<feature type="domain" description="AVL9/DENND6" evidence="3">
    <location>
        <begin position="258"/>
        <end position="485"/>
    </location>
</feature>
<reference evidence="4 5" key="1">
    <citation type="journal article" date="2007" name="PLoS Pathog.">
        <title>Genome sequence of Babesia bovis and comparative analysis of apicomplexan hemoprotozoa.</title>
        <authorList>
            <person name="Brayton K.A."/>
            <person name="Lau A.O.T."/>
            <person name="Herndon D.R."/>
            <person name="Hannick L."/>
            <person name="Kappmeyer L.S."/>
            <person name="Berens S.J."/>
            <person name="Bidwell S.L."/>
            <person name="Brown W.C."/>
            <person name="Crabtree J."/>
            <person name="Fadrosh D."/>
            <person name="Feldblum T."/>
            <person name="Forberger H.A."/>
            <person name="Haas B.J."/>
            <person name="Howell J.M."/>
            <person name="Khouri H."/>
            <person name="Koo H."/>
            <person name="Mann D.J."/>
            <person name="Norimine J."/>
            <person name="Paulsen I.T."/>
            <person name="Radune D."/>
            <person name="Ren Q."/>
            <person name="Smith R.K. Jr."/>
            <person name="Suarez C.E."/>
            <person name="White O."/>
            <person name="Wortman J.R."/>
            <person name="Knowles D.P. Jr."/>
            <person name="McElwain T.F."/>
            <person name="Nene V.M."/>
        </authorList>
    </citation>
    <scope>NUCLEOTIDE SEQUENCE [LARGE SCALE GENOMIC DNA]</scope>
    <source>
        <strain evidence="4">T2Bo</strain>
    </source>
</reference>
<feature type="compositionally biased region" description="Acidic residues" evidence="2">
    <location>
        <begin position="972"/>
        <end position="1031"/>
    </location>
</feature>
<keyword evidence="1" id="KW-0677">Repeat</keyword>
<feature type="region of interest" description="Disordered" evidence="2">
    <location>
        <begin position="765"/>
        <end position="796"/>
    </location>
</feature>
<dbReference type="OMA" id="VPNETYE"/>
<feature type="compositionally biased region" description="Basic and acidic residues" evidence="2">
    <location>
        <begin position="1205"/>
        <end position="1218"/>
    </location>
</feature>
<evidence type="ECO:0000313" key="5">
    <source>
        <dbReference type="Proteomes" id="UP000002173"/>
    </source>
</evidence>
<dbReference type="Pfam" id="PF09794">
    <property type="entry name" value="Avl9"/>
    <property type="match status" value="1"/>
</dbReference>
<evidence type="ECO:0000256" key="2">
    <source>
        <dbReference type="SAM" id="MobiDB-lite"/>
    </source>
</evidence>
<feature type="compositionally biased region" description="Acidic residues" evidence="2">
    <location>
        <begin position="1429"/>
        <end position="1451"/>
    </location>
</feature>
<dbReference type="Proteomes" id="UP000002173">
    <property type="component" value="Unassembled WGS sequence"/>
</dbReference>
<feature type="compositionally biased region" description="Basic and acidic residues" evidence="2">
    <location>
        <begin position="571"/>
        <end position="580"/>
    </location>
</feature>
<feature type="compositionally biased region" description="Basic and acidic residues" evidence="2">
    <location>
        <begin position="853"/>
        <end position="862"/>
    </location>
</feature>